<dbReference type="PROSITE" id="PS00098">
    <property type="entry name" value="THIOLASE_1"/>
    <property type="match status" value="1"/>
</dbReference>
<name>A0A0M0HW97_9VIBR</name>
<evidence type="ECO:0000256" key="3">
    <source>
        <dbReference type="ARBA" id="ARBA00023315"/>
    </source>
</evidence>
<dbReference type="Proteomes" id="UP000037530">
    <property type="component" value="Unassembled WGS sequence"/>
</dbReference>
<dbReference type="Gene3D" id="3.40.47.10">
    <property type="match status" value="2"/>
</dbReference>
<comment type="similarity">
    <text evidence="1 5">Belongs to the thiolase-like superfamily. Thiolase family.</text>
</comment>
<dbReference type="PANTHER" id="PTHR18919">
    <property type="entry name" value="ACETYL-COA C-ACYLTRANSFERASE"/>
    <property type="match status" value="1"/>
</dbReference>
<dbReference type="OrthoDB" id="8951704at2"/>
<comment type="caution">
    <text evidence="8">The sequence shown here is derived from an EMBL/GenBank/DDBJ whole genome shotgun (WGS) entry which is preliminary data.</text>
</comment>
<feature type="active site" description="Proton acceptor" evidence="4">
    <location>
        <position position="387"/>
    </location>
</feature>
<dbReference type="CDD" id="cd00751">
    <property type="entry name" value="thiolase"/>
    <property type="match status" value="1"/>
</dbReference>
<dbReference type="FunFam" id="3.40.47.10:FF:000010">
    <property type="entry name" value="Acetyl-CoA acetyltransferase (Thiolase)"/>
    <property type="match status" value="1"/>
</dbReference>
<dbReference type="InterPro" id="IPR020617">
    <property type="entry name" value="Thiolase_C"/>
</dbReference>
<evidence type="ECO:0000313" key="8">
    <source>
        <dbReference type="EMBL" id="KOO06344.1"/>
    </source>
</evidence>
<keyword evidence="2 5" id="KW-0808">Transferase</keyword>
<dbReference type="InterPro" id="IPR020613">
    <property type="entry name" value="Thiolase_CS"/>
</dbReference>
<dbReference type="EC" id="2.3.1.9" evidence="8"/>
<dbReference type="EMBL" id="LHPI01000019">
    <property type="protein sequence ID" value="KOO06344.1"/>
    <property type="molecule type" value="Genomic_DNA"/>
</dbReference>
<feature type="domain" description="Thiolase N-terminal" evidence="6">
    <location>
        <begin position="4"/>
        <end position="263"/>
    </location>
</feature>
<dbReference type="PROSITE" id="PS00737">
    <property type="entry name" value="THIOLASE_2"/>
    <property type="match status" value="1"/>
</dbReference>
<keyword evidence="9" id="KW-1185">Reference proteome</keyword>
<organism evidence="8 9">
    <name type="scientific">Vibrio hepatarius</name>
    <dbReference type="NCBI Taxonomy" id="171383"/>
    <lineage>
        <taxon>Bacteria</taxon>
        <taxon>Pseudomonadati</taxon>
        <taxon>Pseudomonadota</taxon>
        <taxon>Gammaproteobacteria</taxon>
        <taxon>Vibrionales</taxon>
        <taxon>Vibrionaceae</taxon>
        <taxon>Vibrio</taxon>
        <taxon>Vibrio oreintalis group</taxon>
    </lineage>
</organism>
<sequence>MKRIFIVAAKRTPIGKFSGSLSALSSVELGAHAISACLDQANLNPKLVDEVIAGNVLSAGTGMGPARQAAIKAGIPYHVPAHTLNMICGSGMKAVMDAASHIRAGDAEVVMTCGMESMSNAAFLASGNIRQGVRMGHQVMEDSILKDGLTDAFHGYHMGITAENIAKKFAISREQQDEFALDSQLKAATAIKDGHFNAEIAPVSVTYRKQTQTVDQDEFPKLDCTLEDLQNLRPAFDKQGSVTAGNASGINDGASAILLASESAVEQYGLTPLAEVIEYAQAGVDPAFMGLGPVAAIGNVLEKSNLHLSDIEVFELNEAFAAQAIGVNQQLASAHNVEPSWLEQRVNLSGGAIALGHPIGASGNRILTTLVYQLARTQSTFGLASLCIGGGMGTAVIIKRC</sequence>
<gene>
    <name evidence="8" type="ORF">AKJ31_17775</name>
</gene>
<evidence type="ECO:0000313" key="9">
    <source>
        <dbReference type="Proteomes" id="UP000037530"/>
    </source>
</evidence>
<feature type="active site" description="Proton acceptor" evidence="4">
    <location>
        <position position="357"/>
    </location>
</feature>
<dbReference type="PATRIC" id="fig|171383.3.peg.3630"/>
<dbReference type="NCBIfam" id="TIGR01930">
    <property type="entry name" value="AcCoA-C-Actrans"/>
    <property type="match status" value="1"/>
</dbReference>
<feature type="domain" description="Thiolase C-terminal" evidence="7">
    <location>
        <begin position="270"/>
        <end position="400"/>
    </location>
</feature>
<proteinExistence type="inferred from homology"/>
<reference evidence="9" key="1">
    <citation type="submission" date="2015-08" db="EMBL/GenBank/DDBJ databases">
        <title>Vibrio galatheae sp. nov., a novel member of the Vibrionaceae family isolated from the Solomon Islands.</title>
        <authorList>
            <person name="Giubergia S."/>
            <person name="Machado H."/>
            <person name="Mateiu R.V."/>
            <person name="Gram L."/>
        </authorList>
    </citation>
    <scope>NUCLEOTIDE SEQUENCE [LARGE SCALE GENOMIC DNA]</scope>
    <source>
        <strain evidence="9">DSM 19134</strain>
    </source>
</reference>
<dbReference type="InterPro" id="IPR020610">
    <property type="entry name" value="Thiolase_AS"/>
</dbReference>
<dbReference type="InterPro" id="IPR016039">
    <property type="entry name" value="Thiolase-like"/>
</dbReference>
<evidence type="ECO:0000259" key="6">
    <source>
        <dbReference type="Pfam" id="PF00108"/>
    </source>
</evidence>
<dbReference type="Pfam" id="PF02803">
    <property type="entry name" value="Thiolase_C"/>
    <property type="match status" value="1"/>
</dbReference>
<dbReference type="InterPro" id="IPR002155">
    <property type="entry name" value="Thiolase"/>
</dbReference>
<dbReference type="InterPro" id="IPR020615">
    <property type="entry name" value="Thiolase_acyl_enz_int_AS"/>
</dbReference>
<feature type="active site" description="Acyl-thioester intermediate" evidence="4">
    <location>
        <position position="88"/>
    </location>
</feature>
<dbReference type="PROSITE" id="PS00099">
    <property type="entry name" value="THIOLASE_3"/>
    <property type="match status" value="1"/>
</dbReference>
<accession>A0A0M0HW97</accession>
<dbReference type="STRING" id="171383.AKJ31_17775"/>
<dbReference type="InterPro" id="IPR020616">
    <property type="entry name" value="Thiolase_N"/>
</dbReference>
<evidence type="ECO:0000256" key="2">
    <source>
        <dbReference type="ARBA" id="ARBA00022679"/>
    </source>
</evidence>
<protein>
    <submittedName>
        <fullName evidence="8">Acetyl-CoA acetyltransferase</fullName>
        <ecNumber evidence="8">2.3.1.9</ecNumber>
    </submittedName>
</protein>
<evidence type="ECO:0000256" key="1">
    <source>
        <dbReference type="ARBA" id="ARBA00010982"/>
    </source>
</evidence>
<dbReference type="AlphaFoldDB" id="A0A0M0HW97"/>
<evidence type="ECO:0000256" key="5">
    <source>
        <dbReference type="RuleBase" id="RU003557"/>
    </source>
</evidence>
<dbReference type="GO" id="GO:0044281">
    <property type="term" value="P:small molecule metabolic process"/>
    <property type="evidence" value="ECO:0007669"/>
    <property type="project" value="UniProtKB-ARBA"/>
</dbReference>
<dbReference type="PANTHER" id="PTHR18919:SF107">
    <property type="entry name" value="ACETYL-COA ACETYLTRANSFERASE, CYTOSOLIC"/>
    <property type="match status" value="1"/>
</dbReference>
<evidence type="ECO:0000259" key="7">
    <source>
        <dbReference type="Pfam" id="PF02803"/>
    </source>
</evidence>
<dbReference type="GO" id="GO:0003985">
    <property type="term" value="F:acetyl-CoA C-acetyltransferase activity"/>
    <property type="evidence" value="ECO:0007669"/>
    <property type="project" value="UniProtKB-EC"/>
</dbReference>
<evidence type="ECO:0000256" key="4">
    <source>
        <dbReference type="PIRSR" id="PIRSR000429-1"/>
    </source>
</evidence>
<dbReference type="PIRSF" id="PIRSF000429">
    <property type="entry name" value="Ac-CoA_Ac_transf"/>
    <property type="match status" value="1"/>
</dbReference>
<keyword evidence="3 5" id="KW-0012">Acyltransferase</keyword>
<dbReference type="Pfam" id="PF00108">
    <property type="entry name" value="Thiolase_N"/>
    <property type="match status" value="1"/>
</dbReference>
<dbReference type="SUPFAM" id="SSF53901">
    <property type="entry name" value="Thiolase-like"/>
    <property type="match status" value="2"/>
</dbReference>
<dbReference type="RefSeq" id="WP_053410418.1">
    <property type="nucleotide sequence ID" value="NZ_LHPI01000019.1"/>
</dbReference>